<dbReference type="PANTHER" id="PTHR15565:SF0">
    <property type="entry name" value="PROTEIN AATF"/>
    <property type="match status" value="1"/>
</dbReference>
<dbReference type="AlphaFoldDB" id="A0A1D1VWS0"/>
<dbReference type="InterPro" id="IPR039223">
    <property type="entry name" value="AATF/Bfr2"/>
</dbReference>
<feature type="compositionally biased region" description="Basic and acidic residues" evidence="1">
    <location>
        <begin position="106"/>
        <end position="134"/>
    </location>
</feature>
<dbReference type="PANTHER" id="PTHR15565">
    <property type="entry name" value="AATF PROTEIN APOPTOSIS ANTAGONIZING TRANSCRIPTION FACTOR"/>
    <property type="match status" value="1"/>
</dbReference>
<dbReference type="STRING" id="947166.A0A1D1VWS0"/>
<dbReference type="Proteomes" id="UP000186922">
    <property type="component" value="Unassembled WGS sequence"/>
</dbReference>
<protein>
    <recommendedName>
        <fullName evidence="2">AATF leucine zipper-containing domain-containing protein</fullName>
    </recommendedName>
</protein>
<evidence type="ECO:0000313" key="4">
    <source>
        <dbReference type="Proteomes" id="UP000186922"/>
    </source>
</evidence>
<proteinExistence type="predicted"/>
<accession>A0A1D1VWS0</accession>
<name>A0A1D1VWS0_RAMVA</name>
<feature type="domain" description="AATF leucine zipper-containing" evidence="2">
    <location>
        <begin position="129"/>
        <end position="229"/>
    </location>
</feature>
<organism evidence="3 4">
    <name type="scientific">Ramazzottius varieornatus</name>
    <name type="common">Water bear</name>
    <name type="synonym">Tardigrade</name>
    <dbReference type="NCBI Taxonomy" id="947166"/>
    <lineage>
        <taxon>Eukaryota</taxon>
        <taxon>Metazoa</taxon>
        <taxon>Ecdysozoa</taxon>
        <taxon>Tardigrada</taxon>
        <taxon>Eutardigrada</taxon>
        <taxon>Parachela</taxon>
        <taxon>Hypsibioidea</taxon>
        <taxon>Ramazzottiidae</taxon>
        <taxon>Ramazzottius</taxon>
    </lineage>
</organism>
<keyword evidence="4" id="KW-1185">Reference proteome</keyword>
<dbReference type="GO" id="GO:0005730">
    <property type="term" value="C:nucleolus"/>
    <property type="evidence" value="ECO:0007669"/>
    <property type="project" value="TreeGrafter"/>
</dbReference>
<dbReference type="Pfam" id="PF13339">
    <property type="entry name" value="AATF-Che1"/>
    <property type="match status" value="1"/>
</dbReference>
<gene>
    <name evidence="3" type="primary">RvY_14540</name>
    <name evidence="3" type="synonym">RvY_14540.2</name>
    <name evidence="3" type="ORF">RvY_14540-2</name>
</gene>
<dbReference type="InterPro" id="IPR025160">
    <property type="entry name" value="AATF"/>
</dbReference>
<evidence type="ECO:0000256" key="1">
    <source>
        <dbReference type="SAM" id="MobiDB-lite"/>
    </source>
</evidence>
<feature type="compositionally biased region" description="Acidic residues" evidence="1">
    <location>
        <begin position="85"/>
        <end position="105"/>
    </location>
</feature>
<sequence>MFTYDVTMLVCVSNCASALSLAISIMLVTDRSPHQIPSTGRSTIVTRQYYAEYALSVHIRRMSSDEEIDGAEDGDFEDDGDFEMDEVEEEDDEGTGAVDDLDGDEDASREAEDVSHFSKPSVKDPRSNTERGEAVRTQLALWDGLLETRIKIQKPLSVCNTLPHPTNSALFVDRIDEASRKQIDDVLHELRGLLAELGELHSVFLKGNYTVLRSSSRRDSDEEIESDTEDDEAEDKSVYLSGRIYSLRRFCFLSVRCANFDFCTGTVRTQAL</sequence>
<comment type="caution">
    <text evidence="3">The sequence shown here is derived from an EMBL/GenBank/DDBJ whole genome shotgun (WGS) entry which is preliminary data.</text>
</comment>
<evidence type="ECO:0000313" key="3">
    <source>
        <dbReference type="EMBL" id="GAV04228.1"/>
    </source>
</evidence>
<dbReference type="OrthoDB" id="5783963at2759"/>
<evidence type="ECO:0000259" key="2">
    <source>
        <dbReference type="Pfam" id="PF13339"/>
    </source>
</evidence>
<dbReference type="EMBL" id="BDGG01000010">
    <property type="protein sequence ID" value="GAV04228.1"/>
    <property type="molecule type" value="Genomic_DNA"/>
</dbReference>
<reference evidence="3 4" key="1">
    <citation type="journal article" date="2016" name="Nat. Commun.">
        <title>Extremotolerant tardigrade genome and improved radiotolerance of human cultured cells by tardigrade-unique protein.</title>
        <authorList>
            <person name="Hashimoto T."/>
            <person name="Horikawa D.D."/>
            <person name="Saito Y."/>
            <person name="Kuwahara H."/>
            <person name="Kozuka-Hata H."/>
            <person name="Shin-I T."/>
            <person name="Minakuchi Y."/>
            <person name="Ohishi K."/>
            <person name="Motoyama A."/>
            <person name="Aizu T."/>
            <person name="Enomoto A."/>
            <person name="Kondo K."/>
            <person name="Tanaka S."/>
            <person name="Hara Y."/>
            <person name="Koshikawa S."/>
            <person name="Sagara H."/>
            <person name="Miura T."/>
            <person name="Yokobori S."/>
            <person name="Miyagawa K."/>
            <person name="Suzuki Y."/>
            <person name="Kubo T."/>
            <person name="Oyama M."/>
            <person name="Kohara Y."/>
            <person name="Fujiyama A."/>
            <person name="Arakawa K."/>
            <person name="Katayama T."/>
            <person name="Toyoda A."/>
            <person name="Kunieda T."/>
        </authorList>
    </citation>
    <scope>NUCLEOTIDE SEQUENCE [LARGE SCALE GENOMIC DNA]</scope>
    <source>
        <strain evidence="3 4">YOKOZUNA-1</strain>
    </source>
</reference>
<feature type="region of interest" description="Disordered" evidence="1">
    <location>
        <begin position="85"/>
        <end position="134"/>
    </location>
</feature>